<dbReference type="SUPFAM" id="SSF52540">
    <property type="entry name" value="P-loop containing nucleoside triphosphate hydrolases"/>
    <property type="match status" value="1"/>
</dbReference>
<keyword evidence="2" id="KW-0547">Nucleotide-binding</keyword>
<dbReference type="RefSeq" id="WP_301624300.1">
    <property type="nucleotide sequence ID" value="NZ_BORS01000001.1"/>
</dbReference>
<dbReference type="GO" id="GO:0016887">
    <property type="term" value="F:ATP hydrolysis activity"/>
    <property type="evidence" value="ECO:0007669"/>
    <property type="project" value="InterPro"/>
</dbReference>
<reference evidence="5" key="1">
    <citation type="submission" date="2021-03" db="EMBL/GenBank/DDBJ databases">
        <title>Antimicrobial resistance genes in bacteria isolated from Japanese honey, and their potential for conferring macrolide and lincosamide resistance in the American foulbrood pathogen Paenibacillus larvae.</title>
        <authorList>
            <person name="Okamoto M."/>
            <person name="Kumagai M."/>
            <person name="Kanamori H."/>
            <person name="Takamatsu D."/>
        </authorList>
    </citation>
    <scope>NUCLEOTIDE SEQUENCE</scope>
    <source>
        <strain evidence="5">J41TS4</strain>
    </source>
</reference>
<keyword evidence="3" id="KW-0067">ATP-binding</keyword>
<dbReference type="GO" id="GO:0055085">
    <property type="term" value="P:transmembrane transport"/>
    <property type="evidence" value="ECO:0007669"/>
    <property type="project" value="UniProtKB-ARBA"/>
</dbReference>
<accession>A0A919XXY9</accession>
<dbReference type="GO" id="GO:0005524">
    <property type="term" value="F:ATP binding"/>
    <property type="evidence" value="ECO:0007669"/>
    <property type="project" value="UniProtKB-KW"/>
</dbReference>
<dbReference type="Proteomes" id="UP000678895">
    <property type="component" value="Unassembled WGS sequence"/>
</dbReference>
<dbReference type="InterPro" id="IPR027417">
    <property type="entry name" value="P-loop_NTPase"/>
</dbReference>
<evidence type="ECO:0000256" key="3">
    <source>
        <dbReference type="ARBA" id="ARBA00022840"/>
    </source>
</evidence>
<comment type="caution">
    <text evidence="5">The sequence shown here is derived from an EMBL/GenBank/DDBJ whole genome shotgun (WGS) entry which is preliminary data.</text>
</comment>
<keyword evidence="6" id="KW-1185">Reference proteome</keyword>
<organism evidence="5 6">
    <name type="scientific">Paenibacillus apis</name>
    <dbReference type="NCBI Taxonomy" id="1792174"/>
    <lineage>
        <taxon>Bacteria</taxon>
        <taxon>Bacillati</taxon>
        <taxon>Bacillota</taxon>
        <taxon>Bacilli</taxon>
        <taxon>Bacillales</taxon>
        <taxon>Paenibacillaceae</taxon>
        <taxon>Paenibacillus</taxon>
    </lineage>
</organism>
<proteinExistence type="predicted"/>
<dbReference type="SMART" id="SM00382">
    <property type="entry name" value="AAA"/>
    <property type="match status" value="1"/>
</dbReference>
<gene>
    <name evidence="5" type="ORF">J41TS4_02590</name>
</gene>
<dbReference type="InterPro" id="IPR003439">
    <property type="entry name" value="ABC_transporter-like_ATP-bd"/>
</dbReference>
<dbReference type="Pfam" id="PF00005">
    <property type="entry name" value="ABC_tran"/>
    <property type="match status" value="1"/>
</dbReference>
<dbReference type="InterPro" id="IPR003593">
    <property type="entry name" value="AAA+_ATPase"/>
</dbReference>
<dbReference type="CDD" id="cd03257">
    <property type="entry name" value="ABC_NikE_OppD_transporters"/>
    <property type="match status" value="1"/>
</dbReference>
<dbReference type="AlphaFoldDB" id="A0A919XXY9"/>
<evidence type="ECO:0000256" key="2">
    <source>
        <dbReference type="ARBA" id="ARBA00022741"/>
    </source>
</evidence>
<feature type="domain" description="ABC transporter" evidence="4">
    <location>
        <begin position="5"/>
        <end position="256"/>
    </location>
</feature>
<protein>
    <recommendedName>
        <fullName evidence="4">ABC transporter domain-containing protein</fullName>
    </recommendedName>
</protein>
<dbReference type="EMBL" id="BORS01000001">
    <property type="protein sequence ID" value="GIO40501.1"/>
    <property type="molecule type" value="Genomic_DNA"/>
</dbReference>
<name>A0A919XXY9_9BACL</name>
<dbReference type="InterPro" id="IPR050319">
    <property type="entry name" value="ABC_transp_ATP-bind"/>
</dbReference>
<dbReference type="PROSITE" id="PS50893">
    <property type="entry name" value="ABC_TRANSPORTER_2"/>
    <property type="match status" value="1"/>
</dbReference>
<dbReference type="PANTHER" id="PTHR43776">
    <property type="entry name" value="TRANSPORT ATP-BINDING PROTEIN"/>
    <property type="match status" value="1"/>
</dbReference>
<sequence>MDMIIEAKDIVKTFKVKKQSIFDKQAFFTAVDRVSVRIPRKKTVGVVGESGSGKSTFAEIVGNLQQPTSGEILYYGKNIKELSKAEYKKYRSNVQFIFQSAKESLNPFFSVKEVLMEPLKIASDSFDMNAALHQIKEMLHRVKLEDSILSKHATEISGGQAQRVAIARSLLLRPQLIVCDESVSALDVSVQKQILDLLLELQRELEISYLFITHDIGVVNYMSDSIMVMKHGKMVEQGTKEEVLFAPKDEYTQTLVSSSFLFDKENHYAM</sequence>
<dbReference type="InterPro" id="IPR017871">
    <property type="entry name" value="ABC_transporter-like_CS"/>
</dbReference>
<dbReference type="PANTHER" id="PTHR43776:SF8">
    <property type="entry name" value="ABC TRANSPORTER, ATP-BINDING PROTEIN"/>
    <property type="match status" value="1"/>
</dbReference>
<dbReference type="PROSITE" id="PS00211">
    <property type="entry name" value="ABC_TRANSPORTER_1"/>
    <property type="match status" value="1"/>
</dbReference>
<keyword evidence="1" id="KW-0813">Transport</keyword>
<dbReference type="Gene3D" id="3.40.50.300">
    <property type="entry name" value="P-loop containing nucleotide triphosphate hydrolases"/>
    <property type="match status" value="1"/>
</dbReference>
<evidence type="ECO:0000256" key="1">
    <source>
        <dbReference type="ARBA" id="ARBA00022448"/>
    </source>
</evidence>
<evidence type="ECO:0000313" key="5">
    <source>
        <dbReference type="EMBL" id="GIO40501.1"/>
    </source>
</evidence>
<evidence type="ECO:0000313" key="6">
    <source>
        <dbReference type="Proteomes" id="UP000678895"/>
    </source>
</evidence>
<evidence type="ECO:0000259" key="4">
    <source>
        <dbReference type="PROSITE" id="PS50893"/>
    </source>
</evidence>